<sequence length="69" mass="7855">MSNILHDLTITANLVAETRKYGCKTVAVVQDFGGGHYKPHPAFRDWARRLKDGERLPRGRYFNGPKKKA</sequence>
<reference evidence="1 2" key="1">
    <citation type="submission" date="2017-11" db="EMBL/GenBank/DDBJ databases">
        <title>Genome sequence of the oocydin A producing rhizobacterium Serratia plymuthica 4Rx5.</title>
        <authorList>
            <person name="Matilla M.A."/>
            <person name="Udaondo Z."/>
            <person name="Salmond G.P.C."/>
        </authorList>
    </citation>
    <scope>NUCLEOTIDE SEQUENCE [LARGE SCALE GENOMIC DNA]</scope>
    <source>
        <strain evidence="1 2">4Rx5</strain>
    </source>
</reference>
<proteinExistence type="predicted"/>
<accession>A0A318NS42</accession>
<evidence type="ECO:0000313" key="1">
    <source>
        <dbReference type="EMBL" id="PYD36564.1"/>
    </source>
</evidence>
<gene>
    <name evidence="1" type="ORF">CT690_23760</name>
</gene>
<dbReference type="EMBL" id="PESE01000011">
    <property type="protein sequence ID" value="PYD36564.1"/>
    <property type="molecule type" value="Genomic_DNA"/>
</dbReference>
<dbReference type="Proteomes" id="UP000248196">
    <property type="component" value="Unassembled WGS sequence"/>
</dbReference>
<dbReference type="AlphaFoldDB" id="A0A318NS42"/>
<evidence type="ECO:0000313" key="2">
    <source>
        <dbReference type="Proteomes" id="UP000248196"/>
    </source>
</evidence>
<organism evidence="1 2">
    <name type="scientific">Serratia plymuthica</name>
    <dbReference type="NCBI Taxonomy" id="82996"/>
    <lineage>
        <taxon>Bacteria</taxon>
        <taxon>Pseudomonadati</taxon>
        <taxon>Pseudomonadota</taxon>
        <taxon>Gammaproteobacteria</taxon>
        <taxon>Enterobacterales</taxon>
        <taxon>Yersiniaceae</taxon>
        <taxon>Serratia</taxon>
    </lineage>
</organism>
<comment type="caution">
    <text evidence="1">The sequence shown here is derived from an EMBL/GenBank/DDBJ whole genome shotgun (WGS) entry which is preliminary data.</text>
</comment>
<name>A0A318NS42_SERPL</name>
<protein>
    <submittedName>
        <fullName evidence="1">Uncharacterized protein</fullName>
    </submittedName>
</protein>